<sequence length="218" mass="24659">MNDKTNKTSTQPSDVASASWEVTEHSVTVDDFAASYDVGAVEHLMIDASPEAMYRALRHLDLLTIHSRIADLAMWARAMPERLKRRVPPRVPTRLTFDDLCARGEWVLLGEQPGREVVFGAIGRFWTPIVRWEEVADEDFLAYGKPGRGKIVASLSVRPYGRGGSLATYDIRTRLDDPISRRIFMLYWRTVRPFVKAIMRATLRTAATQAHGTETAQR</sequence>
<comment type="caution">
    <text evidence="1">The sequence shown here is derived from an EMBL/GenBank/DDBJ whole genome shotgun (WGS) entry which is preliminary data.</text>
</comment>
<keyword evidence="2" id="KW-1185">Reference proteome</keyword>
<dbReference type="Proteomes" id="UP000584374">
    <property type="component" value="Unassembled WGS sequence"/>
</dbReference>
<proteinExistence type="predicted"/>
<protein>
    <recommendedName>
        <fullName evidence="3">DUF1990 domain-containing protein</fullName>
    </recommendedName>
</protein>
<name>A0A840Q876_9PSEU</name>
<reference evidence="1 2" key="1">
    <citation type="submission" date="2020-08" db="EMBL/GenBank/DDBJ databases">
        <title>Sequencing the genomes of 1000 actinobacteria strains.</title>
        <authorList>
            <person name="Klenk H.-P."/>
        </authorList>
    </citation>
    <scope>NUCLEOTIDE SEQUENCE [LARGE SCALE GENOMIC DNA]</scope>
    <source>
        <strain evidence="1 2">DSM 45584</strain>
    </source>
</reference>
<evidence type="ECO:0008006" key="3">
    <source>
        <dbReference type="Google" id="ProtNLM"/>
    </source>
</evidence>
<accession>A0A840Q876</accession>
<dbReference type="RefSeq" id="WP_246470897.1">
    <property type="nucleotide sequence ID" value="NZ_JACHIW010000001.1"/>
</dbReference>
<organism evidence="1 2">
    <name type="scientific">Saccharopolyspora phatthalungensis</name>
    <dbReference type="NCBI Taxonomy" id="664693"/>
    <lineage>
        <taxon>Bacteria</taxon>
        <taxon>Bacillati</taxon>
        <taxon>Actinomycetota</taxon>
        <taxon>Actinomycetes</taxon>
        <taxon>Pseudonocardiales</taxon>
        <taxon>Pseudonocardiaceae</taxon>
        <taxon>Saccharopolyspora</taxon>
    </lineage>
</organism>
<evidence type="ECO:0000313" key="2">
    <source>
        <dbReference type="Proteomes" id="UP000584374"/>
    </source>
</evidence>
<gene>
    <name evidence="1" type="ORF">BJ970_003584</name>
</gene>
<dbReference type="AlphaFoldDB" id="A0A840Q876"/>
<evidence type="ECO:0000313" key="1">
    <source>
        <dbReference type="EMBL" id="MBB5156050.1"/>
    </source>
</evidence>
<dbReference type="EMBL" id="JACHIW010000001">
    <property type="protein sequence ID" value="MBB5156050.1"/>
    <property type="molecule type" value="Genomic_DNA"/>
</dbReference>